<protein>
    <submittedName>
        <fullName evidence="3">PGC-1 and ERR-induced regulator in muscle protein 1 isoform X1</fullName>
    </submittedName>
</protein>
<dbReference type="RefSeq" id="XP_026537362.1">
    <property type="nucleotide sequence ID" value="XM_026681577.1"/>
</dbReference>
<dbReference type="GeneID" id="113421282"/>
<dbReference type="Proteomes" id="UP000504612">
    <property type="component" value="Unplaced"/>
</dbReference>
<dbReference type="GO" id="GO:0006355">
    <property type="term" value="P:regulation of DNA-templated transcription"/>
    <property type="evidence" value="ECO:0007669"/>
    <property type="project" value="InterPro"/>
</dbReference>
<evidence type="ECO:0000313" key="2">
    <source>
        <dbReference type="Proteomes" id="UP000504612"/>
    </source>
</evidence>
<dbReference type="GO" id="GO:0014850">
    <property type="term" value="P:response to muscle activity"/>
    <property type="evidence" value="ECO:0007669"/>
    <property type="project" value="TreeGrafter"/>
</dbReference>
<feature type="region of interest" description="Disordered" evidence="1">
    <location>
        <begin position="282"/>
        <end position="401"/>
    </location>
</feature>
<feature type="compositionally biased region" description="Polar residues" evidence="1">
    <location>
        <begin position="213"/>
        <end position="228"/>
    </location>
</feature>
<feature type="region of interest" description="Disordered" evidence="1">
    <location>
        <begin position="164"/>
        <end position="228"/>
    </location>
</feature>
<feature type="compositionally biased region" description="Basic and acidic residues" evidence="1">
    <location>
        <begin position="307"/>
        <end position="342"/>
    </location>
</feature>
<organism evidence="2 3">
    <name type="scientific">Notechis scutatus</name>
    <name type="common">mainland tiger snake</name>
    <dbReference type="NCBI Taxonomy" id="8663"/>
    <lineage>
        <taxon>Eukaryota</taxon>
        <taxon>Metazoa</taxon>
        <taxon>Chordata</taxon>
        <taxon>Craniata</taxon>
        <taxon>Vertebrata</taxon>
        <taxon>Euteleostomi</taxon>
        <taxon>Lepidosauria</taxon>
        <taxon>Squamata</taxon>
        <taxon>Bifurcata</taxon>
        <taxon>Unidentata</taxon>
        <taxon>Episquamata</taxon>
        <taxon>Toxicofera</taxon>
        <taxon>Serpentes</taxon>
        <taxon>Colubroidea</taxon>
        <taxon>Elapidae</taxon>
        <taxon>Hydrophiinae</taxon>
        <taxon>Notechis</taxon>
    </lineage>
</organism>
<evidence type="ECO:0000256" key="1">
    <source>
        <dbReference type="SAM" id="MobiDB-lite"/>
    </source>
</evidence>
<proteinExistence type="predicted"/>
<reference evidence="3" key="1">
    <citation type="submission" date="2025-08" db="UniProtKB">
        <authorList>
            <consortium name="RefSeq"/>
        </authorList>
    </citation>
    <scope>IDENTIFICATION</scope>
</reference>
<evidence type="ECO:0000313" key="3">
    <source>
        <dbReference type="RefSeq" id="XP_026537362.1"/>
    </source>
</evidence>
<feature type="compositionally biased region" description="Basic and acidic residues" evidence="1">
    <location>
        <begin position="164"/>
        <end position="185"/>
    </location>
</feature>
<dbReference type="KEGG" id="nss:113421282"/>
<name>A0A6J1V279_9SAUR</name>
<dbReference type="CTD" id="84808"/>
<dbReference type="GO" id="GO:0005634">
    <property type="term" value="C:nucleus"/>
    <property type="evidence" value="ECO:0007669"/>
    <property type="project" value="TreeGrafter"/>
</dbReference>
<feature type="region of interest" description="Disordered" evidence="1">
    <location>
        <begin position="485"/>
        <end position="517"/>
    </location>
</feature>
<feature type="region of interest" description="Disordered" evidence="1">
    <location>
        <begin position="443"/>
        <end position="466"/>
    </location>
</feature>
<dbReference type="GO" id="GO:0005737">
    <property type="term" value="C:cytoplasm"/>
    <property type="evidence" value="ECO:0007669"/>
    <property type="project" value="TreeGrafter"/>
</dbReference>
<gene>
    <name evidence="3" type="primary">PERM1</name>
</gene>
<keyword evidence="2" id="KW-1185">Reference proteome</keyword>
<accession>A0A6J1V279</accession>
<dbReference type="PANTHER" id="PTHR47282">
    <property type="entry name" value="PGC-1 AND ERR-INDUCED REGULATOR IN MUSCLE PROTEIN 1"/>
    <property type="match status" value="1"/>
</dbReference>
<dbReference type="AlphaFoldDB" id="A0A6J1V279"/>
<feature type="compositionally biased region" description="Polar residues" evidence="1">
    <location>
        <begin position="490"/>
        <end position="500"/>
    </location>
</feature>
<feature type="compositionally biased region" description="Polar residues" evidence="1">
    <location>
        <begin position="282"/>
        <end position="291"/>
    </location>
</feature>
<sequence length="675" mass="73873">MLPSGKATPSKNMMENFEYSIQLNDRDWAEFYFVSEECRLIPPALATAEDQLPGDLEEGEAEGKEGSAAHPKASRLPCDVPGGHLLAEDAFSGSEDESDLGSVSRFLCRSQQAFRPSQAFPSPLSSLPLNPHLPRPATSSIPLSVANEDSAGTVGWLMDPKTKTEAHITQEKDSQEPHPRPETGEKSLVVLPLTSTTESPEGANGLEAKYPQDHTSLTASPGSTSHTAVSEKLGFPKLRDVALDPSSFGVSSVLSPTSGEAEDPEKEVKCLQVALRVSFQETHSPSSQEHSVQLRPLLVSSRARTSGKKEEDVPETEKGAEDNSRNLRPKTSQEGDQAKDNGVEGCPEALEEDGSPDASLEVDHRGSAASSGKMERQNNGEPCLPLGLAIPPEGESPTRTPENPRLVPYHLKSHDCPEEVSTNVTWPEVYDYFFLDDLHEVERPPLQGGTPRKTSHGRPSELPAMSGPEMYEYFFQDVGEPMIEEETRSKSGPSETTFSSAHGLVPSTDLEEPPSNMSTDPMGFPEVYEHFFVHQPQVKSHHRPNLLAVPASELKKAVRTLTSLVCRPVRFLRSRPKRRGSQPRVMLLSPTLLDRTSPRPENLGVAVFKPERPLQLVLTPRDLCLGFVALASWAVKTSDLHSPDAWKIVLLANFGTLSAIRCFRRQVVMESYHGS</sequence>
<dbReference type="PANTHER" id="PTHR47282:SF1">
    <property type="entry name" value="PGC-1 AND ERR-INDUCED REGULATOR IN MUSCLE PROTEIN 1"/>
    <property type="match status" value="1"/>
</dbReference>
<dbReference type="InterPro" id="IPR043442">
    <property type="entry name" value="Perm1"/>
</dbReference>
<feature type="region of interest" description="Disordered" evidence="1">
    <location>
        <begin position="56"/>
        <end position="77"/>
    </location>
</feature>